<dbReference type="EMBL" id="SLYB01000002">
    <property type="protein sequence ID" value="TCP97202.1"/>
    <property type="molecule type" value="Genomic_DNA"/>
</dbReference>
<evidence type="ECO:0008006" key="3">
    <source>
        <dbReference type="Google" id="ProtNLM"/>
    </source>
</evidence>
<protein>
    <recommendedName>
        <fullName evidence="3">Lipoprotein</fullName>
    </recommendedName>
</protein>
<proteinExistence type="predicted"/>
<accession>A0A4R2TQB2</accession>
<keyword evidence="2" id="KW-1185">Reference proteome</keyword>
<dbReference type="PROSITE" id="PS51257">
    <property type="entry name" value="PROKAR_LIPOPROTEIN"/>
    <property type="match status" value="1"/>
</dbReference>
<gene>
    <name evidence="1" type="ORF">EDC44_1025</name>
</gene>
<dbReference type="Proteomes" id="UP000295763">
    <property type="component" value="Unassembled WGS sequence"/>
</dbReference>
<reference evidence="1 2" key="1">
    <citation type="submission" date="2019-03" db="EMBL/GenBank/DDBJ databases">
        <title>Genomic Encyclopedia of Type Strains, Phase IV (KMG-IV): sequencing the most valuable type-strain genomes for metagenomic binning, comparative biology and taxonomic classification.</title>
        <authorList>
            <person name="Goeker M."/>
        </authorList>
    </citation>
    <scope>NUCLEOTIDE SEQUENCE [LARGE SCALE GENOMIC DNA]</scope>
    <source>
        <strain evidence="1 2">DSM 28404</strain>
    </source>
</reference>
<organism evidence="1 2">
    <name type="scientific">Cricetibacter osteomyelitidis</name>
    <dbReference type="NCBI Taxonomy" id="1521931"/>
    <lineage>
        <taxon>Bacteria</taxon>
        <taxon>Pseudomonadati</taxon>
        <taxon>Pseudomonadota</taxon>
        <taxon>Gammaproteobacteria</taxon>
        <taxon>Pasteurellales</taxon>
        <taxon>Pasteurellaceae</taxon>
        <taxon>Cricetibacter</taxon>
    </lineage>
</organism>
<sequence length="36" mass="4063">MKTKAIVIGCLAMSACTLLQNTSEPSEIKKRRRRDL</sequence>
<comment type="caution">
    <text evidence="1">The sequence shown here is derived from an EMBL/GenBank/DDBJ whole genome shotgun (WGS) entry which is preliminary data.</text>
</comment>
<name>A0A4R2TQB2_9PAST</name>
<dbReference type="AlphaFoldDB" id="A0A4R2TQB2"/>
<evidence type="ECO:0000313" key="2">
    <source>
        <dbReference type="Proteomes" id="UP000295763"/>
    </source>
</evidence>
<evidence type="ECO:0000313" key="1">
    <source>
        <dbReference type="EMBL" id="TCP97202.1"/>
    </source>
</evidence>